<keyword evidence="4" id="KW-0804">Transcription</keyword>
<feature type="modified residue" description="4-aspartylphosphate" evidence="5">
    <location>
        <position position="71"/>
    </location>
</feature>
<name>A0AAF0CRF4_9BACT</name>
<evidence type="ECO:0000256" key="3">
    <source>
        <dbReference type="ARBA" id="ARBA00023125"/>
    </source>
</evidence>
<protein>
    <submittedName>
        <fullName evidence="8">Response regulator transcription factor</fullName>
    </submittedName>
</protein>
<dbReference type="SMART" id="SM00448">
    <property type="entry name" value="REC"/>
    <property type="match status" value="1"/>
</dbReference>
<dbReference type="PANTHER" id="PTHR43214:SF41">
    <property type="entry name" value="NITRATE_NITRITE RESPONSE REGULATOR PROTEIN NARP"/>
    <property type="match status" value="1"/>
</dbReference>
<sequence>MHDPTSQSNEDHPIIGRRLRAVVVEDEVMFRQMVGMAIARLPRYELVGEAANAAEASNLLINADPDVAVLDLGLPDESGIDLARRALGDAPNLRILAITARRDGTAVRAALDVGILGFVSKGESYDILLTALNQVASGLPFYSPSALTLLREGLTQSSDQLQLLTPRERDVVCESARGFSVKEISHRLGISENTVKTHRKNVLQKLDLHDVVALTHFALRHGLVTL</sequence>
<dbReference type="Pfam" id="PF00196">
    <property type="entry name" value="GerE"/>
    <property type="match status" value="1"/>
</dbReference>
<evidence type="ECO:0000259" key="7">
    <source>
        <dbReference type="PROSITE" id="PS50110"/>
    </source>
</evidence>
<dbReference type="AlphaFoldDB" id="A0AAF0CRF4"/>
<dbReference type="RefSeq" id="WP_330928826.1">
    <property type="nucleotide sequence ID" value="NZ_CP119075.1"/>
</dbReference>
<dbReference type="PROSITE" id="PS00622">
    <property type="entry name" value="HTH_LUXR_1"/>
    <property type="match status" value="1"/>
</dbReference>
<dbReference type="SUPFAM" id="SSF52172">
    <property type="entry name" value="CheY-like"/>
    <property type="match status" value="1"/>
</dbReference>
<dbReference type="PRINTS" id="PR00038">
    <property type="entry name" value="HTHLUXR"/>
</dbReference>
<organism evidence="8 9">
    <name type="scientific">Synoicihabitans lomoniglobus</name>
    <dbReference type="NCBI Taxonomy" id="2909285"/>
    <lineage>
        <taxon>Bacteria</taxon>
        <taxon>Pseudomonadati</taxon>
        <taxon>Verrucomicrobiota</taxon>
        <taxon>Opitutia</taxon>
        <taxon>Opitutales</taxon>
        <taxon>Opitutaceae</taxon>
        <taxon>Synoicihabitans</taxon>
    </lineage>
</organism>
<feature type="domain" description="Response regulatory" evidence="7">
    <location>
        <begin position="20"/>
        <end position="136"/>
    </location>
</feature>
<keyword evidence="2" id="KW-0805">Transcription regulation</keyword>
<accession>A0AAF0CRF4</accession>
<dbReference type="Proteomes" id="UP001218638">
    <property type="component" value="Chromosome"/>
</dbReference>
<dbReference type="InterPro" id="IPR000792">
    <property type="entry name" value="Tscrpt_reg_LuxR_C"/>
</dbReference>
<dbReference type="KEGG" id="slom:PXH66_07350"/>
<keyword evidence="3" id="KW-0238">DNA-binding</keyword>
<dbReference type="PANTHER" id="PTHR43214">
    <property type="entry name" value="TWO-COMPONENT RESPONSE REGULATOR"/>
    <property type="match status" value="1"/>
</dbReference>
<evidence type="ECO:0000313" key="9">
    <source>
        <dbReference type="Proteomes" id="UP001218638"/>
    </source>
</evidence>
<dbReference type="GO" id="GO:0000160">
    <property type="term" value="P:phosphorelay signal transduction system"/>
    <property type="evidence" value="ECO:0007669"/>
    <property type="project" value="InterPro"/>
</dbReference>
<feature type="domain" description="HTH luxR-type" evidence="6">
    <location>
        <begin position="157"/>
        <end position="222"/>
    </location>
</feature>
<proteinExistence type="predicted"/>
<gene>
    <name evidence="8" type="ORF">PXH66_07350</name>
</gene>
<evidence type="ECO:0000256" key="4">
    <source>
        <dbReference type="ARBA" id="ARBA00023163"/>
    </source>
</evidence>
<dbReference type="Gene3D" id="3.40.50.2300">
    <property type="match status" value="1"/>
</dbReference>
<dbReference type="InterPro" id="IPR001789">
    <property type="entry name" value="Sig_transdc_resp-reg_receiver"/>
</dbReference>
<evidence type="ECO:0000256" key="5">
    <source>
        <dbReference type="PROSITE-ProRule" id="PRU00169"/>
    </source>
</evidence>
<dbReference type="InterPro" id="IPR058245">
    <property type="entry name" value="NreC/VraR/RcsB-like_REC"/>
</dbReference>
<dbReference type="InterPro" id="IPR016032">
    <property type="entry name" value="Sig_transdc_resp-reg_C-effctor"/>
</dbReference>
<dbReference type="SUPFAM" id="SSF46894">
    <property type="entry name" value="C-terminal effector domain of the bipartite response regulators"/>
    <property type="match status" value="1"/>
</dbReference>
<reference evidence="8" key="1">
    <citation type="submission" date="2023-03" db="EMBL/GenBank/DDBJ databases">
        <title>Lomoglobus Profundus gen. nov., sp. nov., a novel member of the phylum Verrucomicrobia, isolated from deep-marine sediment of South China Sea.</title>
        <authorList>
            <person name="Ahmad T."/>
            <person name="Ishaq S.E."/>
            <person name="Wang F."/>
        </authorList>
    </citation>
    <scope>NUCLEOTIDE SEQUENCE</scope>
    <source>
        <strain evidence="8">LMO-M01</strain>
    </source>
</reference>
<evidence type="ECO:0000259" key="6">
    <source>
        <dbReference type="PROSITE" id="PS50043"/>
    </source>
</evidence>
<dbReference type="PROSITE" id="PS50110">
    <property type="entry name" value="RESPONSE_REGULATORY"/>
    <property type="match status" value="1"/>
</dbReference>
<dbReference type="GO" id="GO:0006355">
    <property type="term" value="P:regulation of DNA-templated transcription"/>
    <property type="evidence" value="ECO:0007669"/>
    <property type="project" value="InterPro"/>
</dbReference>
<keyword evidence="1 5" id="KW-0597">Phosphoprotein</keyword>
<dbReference type="Pfam" id="PF00072">
    <property type="entry name" value="Response_reg"/>
    <property type="match status" value="1"/>
</dbReference>
<evidence type="ECO:0000256" key="2">
    <source>
        <dbReference type="ARBA" id="ARBA00023015"/>
    </source>
</evidence>
<dbReference type="InterPro" id="IPR011006">
    <property type="entry name" value="CheY-like_superfamily"/>
</dbReference>
<evidence type="ECO:0000256" key="1">
    <source>
        <dbReference type="ARBA" id="ARBA00022553"/>
    </source>
</evidence>
<keyword evidence="9" id="KW-1185">Reference proteome</keyword>
<dbReference type="InterPro" id="IPR039420">
    <property type="entry name" value="WalR-like"/>
</dbReference>
<dbReference type="CDD" id="cd06170">
    <property type="entry name" value="LuxR_C_like"/>
    <property type="match status" value="1"/>
</dbReference>
<dbReference type="SMART" id="SM00421">
    <property type="entry name" value="HTH_LUXR"/>
    <property type="match status" value="1"/>
</dbReference>
<dbReference type="PROSITE" id="PS50043">
    <property type="entry name" value="HTH_LUXR_2"/>
    <property type="match status" value="1"/>
</dbReference>
<dbReference type="EMBL" id="CP119075">
    <property type="protein sequence ID" value="WED66664.1"/>
    <property type="molecule type" value="Genomic_DNA"/>
</dbReference>
<dbReference type="CDD" id="cd17535">
    <property type="entry name" value="REC_NarL-like"/>
    <property type="match status" value="1"/>
</dbReference>
<dbReference type="GO" id="GO:0003677">
    <property type="term" value="F:DNA binding"/>
    <property type="evidence" value="ECO:0007669"/>
    <property type="project" value="UniProtKB-KW"/>
</dbReference>
<evidence type="ECO:0000313" key="8">
    <source>
        <dbReference type="EMBL" id="WED66664.1"/>
    </source>
</evidence>